<proteinExistence type="predicted"/>
<dbReference type="EMBL" id="JASPKY010000229">
    <property type="protein sequence ID" value="KAK9718373.1"/>
    <property type="molecule type" value="Genomic_DNA"/>
</dbReference>
<name>A0AAW1KJ16_POPJA</name>
<gene>
    <name evidence="1" type="ORF">QE152_g23212</name>
</gene>
<keyword evidence="2" id="KW-1185">Reference proteome</keyword>
<evidence type="ECO:0000313" key="1">
    <source>
        <dbReference type="EMBL" id="KAK9718373.1"/>
    </source>
</evidence>
<dbReference type="Proteomes" id="UP001458880">
    <property type="component" value="Unassembled WGS sequence"/>
</dbReference>
<dbReference type="AlphaFoldDB" id="A0AAW1KJ16"/>
<comment type="caution">
    <text evidence="1">The sequence shown here is derived from an EMBL/GenBank/DDBJ whole genome shotgun (WGS) entry which is preliminary data.</text>
</comment>
<reference evidence="1 2" key="1">
    <citation type="journal article" date="2024" name="BMC Genomics">
        <title>De novo assembly and annotation of Popillia japonica's genome with initial clues to its potential as an invasive pest.</title>
        <authorList>
            <person name="Cucini C."/>
            <person name="Boschi S."/>
            <person name="Funari R."/>
            <person name="Cardaioli E."/>
            <person name="Iannotti N."/>
            <person name="Marturano G."/>
            <person name="Paoli F."/>
            <person name="Bruttini M."/>
            <person name="Carapelli A."/>
            <person name="Frati F."/>
            <person name="Nardi F."/>
        </authorList>
    </citation>
    <scope>NUCLEOTIDE SEQUENCE [LARGE SCALE GENOMIC DNA]</scope>
    <source>
        <strain evidence="1">DMR45628</strain>
    </source>
</reference>
<accession>A0AAW1KJ16</accession>
<organism evidence="1 2">
    <name type="scientific">Popillia japonica</name>
    <name type="common">Japanese beetle</name>
    <dbReference type="NCBI Taxonomy" id="7064"/>
    <lineage>
        <taxon>Eukaryota</taxon>
        <taxon>Metazoa</taxon>
        <taxon>Ecdysozoa</taxon>
        <taxon>Arthropoda</taxon>
        <taxon>Hexapoda</taxon>
        <taxon>Insecta</taxon>
        <taxon>Pterygota</taxon>
        <taxon>Neoptera</taxon>
        <taxon>Endopterygota</taxon>
        <taxon>Coleoptera</taxon>
        <taxon>Polyphaga</taxon>
        <taxon>Scarabaeiformia</taxon>
        <taxon>Scarabaeidae</taxon>
        <taxon>Rutelinae</taxon>
        <taxon>Popillia</taxon>
    </lineage>
</organism>
<evidence type="ECO:0000313" key="2">
    <source>
        <dbReference type="Proteomes" id="UP001458880"/>
    </source>
</evidence>
<sequence length="269" mass="30152">MSTPSIDDTTDYPLNREETINAESLVRWTQLVTLLSSIYPNIHSLMQTRNTSTDKMFSEIWTEMRSLYMKVVDSTENVSWETFKKYLEQNISSIPYLATEDIVTVMTGASALKPSTSRDEANSHSSQSLSTLNRTASEAIFTSSTLAPTQIEHADVGSLDTILEGQASAFEGATSRSHISEISCSTSIHGPDTTTTYTYPEQQGKYVYNSPKCKETNITWSETDTNPVLHSFSEKKKFCNSPKCKETNITWSETDTNPVLHSFSEKKKF</sequence>
<protein>
    <submittedName>
        <fullName evidence="1">Uncharacterized protein</fullName>
    </submittedName>
</protein>